<reference evidence="9" key="2">
    <citation type="submission" date="2020-03" db="EMBL/GenBank/DDBJ databases">
        <authorList>
            <person name="Fu F.-F."/>
            <person name="Chen J."/>
        </authorList>
    </citation>
    <scope>NUCLEOTIDE SEQUENCE</scope>
    <source>
        <strain evidence="9">Lc1</strain>
    </source>
</reference>
<feature type="compositionally biased region" description="Basic and acidic residues" evidence="7">
    <location>
        <begin position="10"/>
        <end position="27"/>
    </location>
</feature>
<evidence type="ECO:0000259" key="8">
    <source>
        <dbReference type="Pfam" id="PF13867"/>
    </source>
</evidence>
<keyword evidence="10" id="KW-1185">Reference proteome</keyword>
<dbReference type="InterPro" id="IPR024145">
    <property type="entry name" value="His_deAcase_SAP30/SAP30L"/>
</dbReference>
<dbReference type="PANTHER" id="PTHR13286">
    <property type="entry name" value="SAP30"/>
    <property type="match status" value="1"/>
</dbReference>
<dbReference type="OMA" id="HEYRYAY"/>
<keyword evidence="3" id="KW-0678">Repressor</keyword>
<evidence type="ECO:0000256" key="1">
    <source>
        <dbReference type="ARBA" id="ARBA00004123"/>
    </source>
</evidence>
<evidence type="ECO:0000256" key="7">
    <source>
        <dbReference type="SAM" id="MobiDB-lite"/>
    </source>
</evidence>
<feature type="compositionally biased region" description="Polar residues" evidence="7">
    <location>
        <begin position="42"/>
        <end position="56"/>
    </location>
</feature>
<sequence length="179" mass="19752">MAPKNSKTAAAHDDTKAEGSATKEKHSSGSGSHTNGKMRRVASSTGSNLREVTNASAAAEAVPTKQEAQNPGLQWNTFDRETLHAYRREHHLNTPTSFSCSYRQLVLSRPGGIGLQSPTMARKKENRRQSKEQLAMTVRKHFNGLGVQENDVIVDFIHKVRSHSITKADRSRRANPHDA</sequence>
<proteinExistence type="inferred from homology"/>
<dbReference type="EMBL" id="WVTB01000007">
    <property type="protein sequence ID" value="KAF3811572.1"/>
    <property type="molecule type" value="Genomic_DNA"/>
</dbReference>
<feature type="compositionally biased region" description="Polar residues" evidence="7">
    <location>
        <begin position="66"/>
        <end position="75"/>
    </location>
</feature>
<dbReference type="InterPro" id="IPR025718">
    <property type="entry name" value="SAP30_Sin3-bd"/>
</dbReference>
<comment type="caution">
    <text evidence="9">The sequence shown here is derived from an EMBL/GenBank/DDBJ whole genome shotgun (WGS) entry which is preliminary data.</text>
</comment>
<dbReference type="Pfam" id="PF13867">
    <property type="entry name" value="SAP30_Sin3_bdg"/>
    <property type="match status" value="1"/>
</dbReference>
<evidence type="ECO:0000256" key="4">
    <source>
        <dbReference type="ARBA" id="ARBA00023015"/>
    </source>
</evidence>
<reference evidence="9" key="1">
    <citation type="journal article" date="2020" name="Phytopathology">
        <title>Genome sequence and comparative analysis of Colletotrichum gloeosporioides isolated from Liriodendron leaves.</title>
        <authorList>
            <person name="Fu F.F."/>
            <person name="Hao Z."/>
            <person name="Wang P."/>
            <person name="Lu Y."/>
            <person name="Xue L.J."/>
            <person name="Wei G."/>
            <person name="Tian Y."/>
            <person name="Baishi H."/>
            <person name="Xu H."/>
            <person name="Shi J."/>
            <person name="Cheng T."/>
            <person name="Wang G."/>
            <person name="Yi Y."/>
            <person name="Chen J."/>
        </authorList>
    </citation>
    <scope>NUCLEOTIDE SEQUENCE</scope>
    <source>
        <strain evidence="9">Lc1</strain>
    </source>
</reference>
<evidence type="ECO:0000313" key="10">
    <source>
        <dbReference type="Proteomes" id="UP000613401"/>
    </source>
</evidence>
<dbReference type="Proteomes" id="UP000613401">
    <property type="component" value="Unassembled WGS sequence"/>
</dbReference>
<feature type="domain" description="Histone deacetylase complex subunit SAP30 Sin3 binding" evidence="8">
    <location>
        <begin position="128"/>
        <end position="161"/>
    </location>
</feature>
<evidence type="ECO:0000313" key="9">
    <source>
        <dbReference type="EMBL" id="KAF3811572.1"/>
    </source>
</evidence>
<keyword evidence="4" id="KW-0805">Transcription regulation</keyword>
<accession>A0A8H4CXE9</accession>
<feature type="region of interest" description="Disordered" evidence="7">
    <location>
        <begin position="1"/>
        <end position="75"/>
    </location>
</feature>
<dbReference type="GeneID" id="69009065"/>
<protein>
    <recommendedName>
        <fullName evidence="8">Histone deacetylase complex subunit SAP30 Sin3 binding domain-containing protein</fullName>
    </recommendedName>
</protein>
<gene>
    <name evidence="9" type="ORF">GCG54_00001900</name>
</gene>
<comment type="similarity">
    <text evidence="2">Belongs to the SAP30 family.</text>
</comment>
<dbReference type="PANTHER" id="PTHR13286:SF23">
    <property type="entry name" value="HISTONE DEACETYLASE COMPLEX SUBUNIT SAP30 SIN3 BINDING DOMAIN-CONTAINING PROTEIN"/>
    <property type="match status" value="1"/>
</dbReference>
<dbReference type="RefSeq" id="XP_045270731.1">
    <property type="nucleotide sequence ID" value="XM_045402002.1"/>
</dbReference>
<evidence type="ECO:0000256" key="2">
    <source>
        <dbReference type="ARBA" id="ARBA00006283"/>
    </source>
</evidence>
<evidence type="ECO:0000256" key="6">
    <source>
        <dbReference type="ARBA" id="ARBA00023242"/>
    </source>
</evidence>
<dbReference type="AlphaFoldDB" id="A0A8H4CXE9"/>
<dbReference type="GO" id="GO:0005634">
    <property type="term" value="C:nucleus"/>
    <property type="evidence" value="ECO:0007669"/>
    <property type="project" value="UniProtKB-SubCell"/>
</dbReference>
<organism evidence="9 10">
    <name type="scientific">Colletotrichum gloeosporioides</name>
    <name type="common">Anthracnose fungus</name>
    <name type="synonym">Glomerella cingulata</name>
    <dbReference type="NCBI Taxonomy" id="474922"/>
    <lineage>
        <taxon>Eukaryota</taxon>
        <taxon>Fungi</taxon>
        <taxon>Dikarya</taxon>
        <taxon>Ascomycota</taxon>
        <taxon>Pezizomycotina</taxon>
        <taxon>Sordariomycetes</taxon>
        <taxon>Hypocreomycetidae</taxon>
        <taxon>Glomerellales</taxon>
        <taxon>Glomerellaceae</taxon>
        <taxon>Colletotrichum</taxon>
        <taxon>Colletotrichum gloeosporioides species complex</taxon>
    </lineage>
</organism>
<keyword evidence="5" id="KW-0804">Transcription</keyword>
<name>A0A8H4CXE9_COLGL</name>
<keyword evidence="6" id="KW-0539">Nucleus</keyword>
<comment type="subcellular location">
    <subcellularLocation>
        <location evidence="1">Nucleus</location>
    </subcellularLocation>
</comment>
<dbReference type="InterPro" id="IPR038291">
    <property type="entry name" value="SAP30_C_sf"/>
</dbReference>
<evidence type="ECO:0000256" key="3">
    <source>
        <dbReference type="ARBA" id="ARBA00022491"/>
    </source>
</evidence>
<evidence type="ECO:0000256" key="5">
    <source>
        <dbReference type="ARBA" id="ARBA00023163"/>
    </source>
</evidence>
<dbReference type="Gene3D" id="6.10.160.20">
    <property type="match status" value="1"/>
</dbReference>